<evidence type="ECO:0000256" key="1">
    <source>
        <dbReference type="ARBA" id="ARBA00004141"/>
    </source>
</evidence>
<name>A0AA40AWC8_9PEZI</name>
<evidence type="ECO:0000256" key="2">
    <source>
        <dbReference type="ARBA" id="ARBA00022448"/>
    </source>
</evidence>
<dbReference type="RefSeq" id="XP_060299045.1">
    <property type="nucleotide sequence ID" value="XM_060445219.1"/>
</dbReference>
<feature type="transmembrane region" description="Helical" evidence="6">
    <location>
        <begin position="536"/>
        <end position="560"/>
    </location>
</feature>
<keyword evidence="3 6" id="KW-0812">Transmembrane</keyword>
<feature type="region of interest" description="Disordered" evidence="7">
    <location>
        <begin position="297"/>
        <end position="317"/>
    </location>
</feature>
<comment type="caution">
    <text evidence="8">The sequence shown here is derived from an EMBL/GenBank/DDBJ whole genome shotgun (WGS) entry which is preliminary data.</text>
</comment>
<evidence type="ECO:0000256" key="7">
    <source>
        <dbReference type="SAM" id="MobiDB-lite"/>
    </source>
</evidence>
<feature type="transmembrane region" description="Helical" evidence="6">
    <location>
        <begin position="416"/>
        <end position="441"/>
    </location>
</feature>
<protein>
    <recommendedName>
        <fullName evidence="6">Solute carrier family 40 member</fullName>
    </recommendedName>
</protein>
<keyword evidence="2 6" id="KW-0813">Transport</keyword>
<keyword evidence="5 6" id="KW-0472">Membrane</keyword>
<dbReference type="GO" id="GO:0005381">
    <property type="term" value="F:iron ion transmembrane transporter activity"/>
    <property type="evidence" value="ECO:0007669"/>
    <property type="project" value="UniProtKB-UniRule"/>
</dbReference>
<evidence type="ECO:0000313" key="9">
    <source>
        <dbReference type="Proteomes" id="UP001172101"/>
    </source>
</evidence>
<keyword evidence="6" id="KW-0406">Ion transport</keyword>
<evidence type="ECO:0000256" key="5">
    <source>
        <dbReference type="ARBA" id="ARBA00023136"/>
    </source>
</evidence>
<comment type="subcellular location">
    <subcellularLocation>
        <location evidence="1 6">Membrane</location>
        <topology evidence="1 6">Multi-pass membrane protein</topology>
    </subcellularLocation>
</comment>
<reference evidence="8" key="1">
    <citation type="submission" date="2023-06" db="EMBL/GenBank/DDBJ databases">
        <title>Genome-scale phylogeny and comparative genomics of the fungal order Sordariales.</title>
        <authorList>
            <consortium name="Lawrence Berkeley National Laboratory"/>
            <person name="Hensen N."/>
            <person name="Bonometti L."/>
            <person name="Westerberg I."/>
            <person name="Brannstrom I.O."/>
            <person name="Guillou S."/>
            <person name="Cros-Aarteil S."/>
            <person name="Calhoun S."/>
            <person name="Haridas S."/>
            <person name="Kuo A."/>
            <person name="Mondo S."/>
            <person name="Pangilinan J."/>
            <person name="Riley R."/>
            <person name="LaButti K."/>
            <person name="Andreopoulos B."/>
            <person name="Lipzen A."/>
            <person name="Chen C."/>
            <person name="Yanf M."/>
            <person name="Daum C."/>
            <person name="Ng V."/>
            <person name="Clum A."/>
            <person name="Steindorff A."/>
            <person name="Ohm R."/>
            <person name="Martin F."/>
            <person name="Silar P."/>
            <person name="Natvig D."/>
            <person name="Lalanne C."/>
            <person name="Gautier V."/>
            <person name="Ament-velasquez S.L."/>
            <person name="Kruys A."/>
            <person name="Hutchinson M.I."/>
            <person name="Powell A.J."/>
            <person name="Barry K."/>
            <person name="Miller A.N."/>
            <person name="Grigoriev I.V."/>
            <person name="Debuchy R."/>
            <person name="Gladieux P."/>
            <person name="Thoren M.H."/>
            <person name="Johannesson H."/>
        </authorList>
    </citation>
    <scope>NUCLEOTIDE SEQUENCE</scope>
    <source>
        <strain evidence="8">SMH2392-1A</strain>
    </source>
</reference>
<dbReference type="PANTHER" id="PTHR11660">
    <property type="entry name" value="SOLUTE CARRIER FAMILY 40 MEMBER"/>
    <property type="match status" value="1"/>
</dbReference>
<sequence>MTSDTSEESPLLSSSSNSQQQHVEADAAAIRHGLLWRLYASHFLSTWNMRSYEFTVILLFAQAYPNTLLPTSVRGVLTNGAALLLSPSIGRCVDRNAARFRTMRLTIVVQRAAIVAGCALWAAVFLSSGAWSSPLSTGKDVLVAALVGLGMVERVCAVANNLVMERDWVPTMASAVSGGGGGGGGSSGNPPPLHTLNATMRRIDLVSKILAPVFVSAIAIGAGTDKGALYLAGVTAAMNLGTVGVELVTARGAWDRCVALRQAREAKVALVPGEGGDGDARELLLTLGASEDSALAADDGRGVRRQASSASGSGTRLGRGSSIGSLRLYFSSDVLHKKLNIFPPTASLSAALQSFSVLSLSGPMTTYLLTRAYSLSVITSARTAISAVEIGSTVVFPAAASLLARHHNRRHRWSDPMAVLGLAGVTLQLALLVPCFAALALMPSPSSPSTSASSANDQDNNSPAPSLTVAFFVCLGLSRLGHWTHNLAVQQIAQTRVDAAHRVEFSGVEMAFVSAAEIGRWASTAVWGRPEQFTGVAAGGLASVAVVWALFAAWVVGVVARKRGGIKITPMYCET</sequence>
<dbReference type="InterPro" id="IPR009716">
    <property type="entry name" value="Ferroportin-1"/>
</dbReference>
<evidence type="ECO:0000313" key="8">
    <source>
        <dbReference type="EMBL" id="KAK0723121.1"/>
    </source>
</evidence>
<comment type="caution">
    <text evidence="6">Lacks conserved residue(s) required for the propagation of feature annotation.</text>
</comment>
<feature type="transmembrane region" description="Helical" evidence="6">
    <location>
        <begin position="108"/>
        <end position="129"/>
    </location>
</feature>
<dbReference type="GeneID" id="85328489"/>
<dbReference type="GO" id="GO:0016020">
    <property type="term" value="C:membrane"/>
    <property type="evidence" value="ECO:0007669"/>
    <property type="project" value="UniProtKB-SubCell"/>
</dbReference>
<evidence type="ECO:0000256" key="6">
    <source>
        <dbReference type="RuleBase" id="RU365065"/>
    </source>
</evidence>
<gene>
    <name evidence="8" type="ORF">B0T26DRAFT_750432</name>
</gene>
<organism evidence="8 9">
    <name type="scientific">Lasiosphaeria miniovina</name>
    <dbReference type="NCBI Taxonomy" id="1954250"/>
    <lineage>
        <taxon>Eukaryota</taxon>
        <taxon>Fungi</taxon>
        <taxon>Dikarya</taxon>
        <taxon>Ascomycota</taxon>
        <taxon>Pezizomycotina</taxon>
        <taxon>Sordariomycetes</taxon>
        <taxon>Sordariomycetidae</taxon>
        <taxon>Sordariales</taxon>
        <taxon>Lasiosphaeriaceae</taxon>
        <taxon>Lasiosphaeria</taxon>
    </lineage>
</organism>
<feature type="transmembrane region" description="Helical" evidence="6">
    <location>
        <begin position="141"/>
        <end position="163"/>
    </location>
</feature>
<evidence type="ECO:0000256" key="4">
    <source>
        <dbReference type="ARBA" id="ARBA00022989"/>
    </source>
</evidence>
<comment type="function">
    <text evidence="6">May be involved in iron transport and iron homeostasis.</text>
</comment>
<accession>A0AA40AWC8</accession>
<dbReference type="PANTHER" id="PTHR11660:SF57">
    <property type="entry name" value="SOLUTE CARRIER FAMILY 40 MEMBER"/>
    <property type="match status" value="1"/>
</dbReference>
<dbReference type="Proteomes" id="UP001172101">
    <property type="component" value="Unassembled WGS sequence"/>
</dbReference>
<evidence type="ECO:0000256" key="3">
    <source>
        <dbReference type="ARBA" id="ARBA00022692"/>
    </source>
</evidence>
<keyword evidence="9" id="KW-1185">Reference proteome</keyword>
<dbReference type="EMBL" id="JAUIRO010000003">
    <property type="protein sequence ID" value="KAK0723121.1"/>
    <property type="molecule type" value="Genomic_DNA"/>
</dbReference>
<feature type="transmembrane region" description="Helical" evidence="6">
    <location>
        <begin position="229"/>
        <end position="254"/>
    </location>
</feature>
<dbReference type="AlphaFoldDB" id="A0AA40AWC8"/>
<dbReference type="Pfam" id="PF06963">
    <property type="entry name" value="FPN1"/>
    <property type="match status" value="1"/>
</dbReference>
<keyword evidence="4 6" id="KW-1133">Transmembrane helix</keyword>
<feature type="transmembrane region" description="Helical" evidence="6">
    <location>
        <begin position="205"/>
        <end position="223"/>
    </location>
</feature>
<comment type="similarity">
    <text evidence="6">Belongs to the ferroportin (FP) (TC 2.A.100) family. SLC40A subfamily.</text>
</comment>
<feature type="compositionally biased region" description="Low complexity" evidence="7">
    <location>
        <begin position="308"/>
        <end position="317"/>
    </location>
</feature>
<proteinExistence type="inferred from homology"/>